<evidence type="ECO:0000313" key="3">
    <source>
        <dbReference type="Proteomes" id="UP000218334"/>
    </source>
</evidence>
<keyword evidence="3" id="KW-1185">Reference proteome</keyword>
<sequence>MVPFLQSADSAQLCWLAASSFDRSSVLVILIVFPHSLAWCIFTVLRVLRIGAVRVAILKTILNSIMHDAAP</sequence>
<keyword evidence="1" id="KW-0472">Membrane</keyword>
<evidence type="ECO:0000313" key="2">
    <source>
        <dbReference type="EMBL" id="PBK70463.1"/>
    </source>
</evidence>
<keyword evidence="1" id="KW-0812">Transmembrane</keyword>
<dbReference type="AlphaFoldDB" id="A0A2H3C2U9"/>
<keyword evidence="1" id="KW-1133">Transmembrane helix</keyword>
<proteinExistence type="predicted"/>
<feature type="transmembrane region" description="Helical" evidence="1">
    <location>
        <begin position="26"/>
        <end position="48"/>
    </location>
</feature>
<accession>A0A2H3C2U9</accession>
<dbReference type="EMBL" id="KZ293426">
    <property type="protein sequence ID" value="PBK70463.1"/>
    <property type="molecule type" value="Genomic_DNA"/>
</dbReference>
<organism evidence="2 3">
    <name type="scientific">Armillaria solidipes</name>
    <dbReference type="NCBI Taxonomy" id="1076256"/>
    <lineage>
        <taxon>Eukaryota</taxon>
        <taxon>Fungi</taxon>
        <taxon>Dikarya</taxon>
        <taxon>Basidiomycota</taxon>
        <taxon>Agaricomycotina</taxon>
        <taxon>Agaricomycetes</taxon>
        <taxon>Agaricomycetidae</taxon>
        <taxon>Agaricales</taxon>
        <taxon>Marasmiineae</taxon>
        <taxon>Physalacriaceae</taxon>
        <taxon>Armillaria</taxon>
    </lineage>
</organism>
<name>A0A2H3C2U9_9AGAR</name>
<reference evidence="3" key="1">
    <citation type="journal article" date="2017" name="Nat. Ecol. Evol.">
        <title>Genome expansion and lineage-specific genetic innovations in the forest pathogenic fungi Armillaria.</title>
        <authorList>
            <person name="Sipos G."/>
            <person name="Prasanna A.N."/>
            <person name="Walter M.C."/>
            <person name="O'Connor E."/>
            <person name="Balint B."/>
            <person name="Krizsan K."/>
            <person name="Kiss B."/>
            <person name="Hess J."/>
            <person name="Varga T."/>
            <person name="Slot J."/>
            <person name="Riley R."/>
            <person name="Boka B."/>
            <person name="Rigling D."/>
            <person name="Barry K."/>
            <person name="Lee J."/>
            <person name="Mihaltcheva S."/>
            <person name="LaButti K."/>
            <person name="Lipzen A."/>
            <person name="Waldron R."/>
            <person name="Moloney N.M."/>
            <person name="Sperisen C."/>
            <person name="Kredics L."/>
            <person name="Vagvoelgyi C."/>
            <person name="Patrignani A."/>
            <person name="Fitzpatrick D."/>
            <person name="Nagy I."/>
            <person name="Doyle S."/>
            <person name="Anderson J.B."/>
            <person name="Grigoriev I.V."/>
            <person name="Gueldener U."/>
            <person name="Muensterkoetter M."/>
            <person name="Nagy L.G."/>
        </authorList>
    </citation>
    <scope>NUCLEOTIDE SEQUENCE [LARGE SCALE GENOMIC DNA]</scope>
    <source>
        <strain evidence="3">28-4</strain>
    </source>
</reference>
<dbReference type="Proteomes" id="UP000218334">
    <property type="component" value="Unassembled WGS sequence"/>
</dbReference>
<gene>
    <name evidence="2" type="ORF">ARMSODRAFT_955961</name>
</gene>
<protein>
    <submittedName>
        <fullName evidence="2">Uncharacterized protein</fullName>
    </submittedName>
</protein>
<evidence type="ECO:0000256" key="1">
    <source>
        <dbReference type="SAM" id="Phobius"/>
    </source>
</evidence>